<dbReference type="SUPFAM" id="SSF52172">
    <property type="entry name" value="CheY-like"/>
    <property type="match status" value="1"/>
</dbReference>
<name>A0A1G7HAZ2_9BACT</name>
<dbReference type="PROSITE" id="PS50110">
    <property type="entry name" value="RESPONSE_REGULATORY"/>
    <property type="match status" value="1"/>
</dbReference>
<dbReference type="InterPro" id="IPR001789">
    <property type="entry name" value="Sig_transdc_resp-reg_receiver"/>
</dbReference>
<evidence type="ECO:0000259" key="4">
    <source>
        <dbReference type="PROSITE" id="PS50110"/>
    </source>
</evidence>
<dbReference type="Pfam" id="PF00072">
    <property type="entry name" value="Response_reg"/>
    <property type="match status" value="1"/>
</dbReference>
<dbReference type="Proteomes" id="UP000182427">
    <property type="component" value="Chromosome I"/>
</dbReference>
<dbReference type="InterPro" id="IPR050595">
    <property type="entry name" value="Bact_response_regulator"/>
</dbReference>
<dbReference type="SMART" id="SM00448">
    <property type="entry name" value="REC"/>
    <property type="match status" value="1"/>
</dbReference>
<keyword evidence="6" id="KW-1185">Reference proteome</keyword>
<dbReference type="EMBL" id="LT629690">
    <property type="protein sequence ID" value="SDE97612.1"/>
    <property type="molecule type" value="Genomic_DNA"/>
</dbReference>
<feature type="modified residue" description="4-aspartylphosphate" evidence="3">
    <location>
        <position position="62"/>
    </location>
</feature>
<proteinExistence type="predicted"/>
<dbReference type="CDD" id="cd00156">
    <property type="entry name" value="REC"/>
    <property type="match status" value="1"/>
</dbReference>
<feature type="domain" description="Response regulatory" evidence="4">
    <location>
        <begin position="13"/>
        <end position="129"/>
    </location>
</feature>
<gene>
    <name evidence="5" type="ORF">SAMN05444167_0998</name>
</gene>
<dbReference type="OrthoDB" id="116565at2"/>
<keyword evidence="1 3" id="KW-0597">Phosphoprotein</keyword>
<evidence type="ECO:0000313" key="5">
    <source>
        <dbReference type="EMBL" id="SDE97612.1"/>
    </source>
</evidence>
<accession>A0A1G7HAZ2</accession>
<evidence type="ECO:0000256" key="1">
    <source>
        <dbReference type="ARBA" id="ARBA00022553"/>
    </source>
</evidence>
<dbReference type="GO" id="GO:0000160">
    <property type="term" value="P:phosphorelay signal transduction system"/>
    <property type="evidence" value="ECO:0007669"/>
    <property type="project" value="UniProtKB-KW"/>
</dbReference>
<dbReference type="PANTHER" id="PTHR44591">
    <property type="entry name" value="STRESS RESPONSE REGULATOR PROTEIN 1"/>
    <property type="match status" value="1"/>
</dbReference>
<organism evidence="5 6">
    <name type="scientific">Terriglobus roseus</name>
    <dbReference type="NCBI Taxonomy" id="392734"/>
    <lineage>
        <taxon>Bacteria</taxon>
        <taxon>Pseudomonadati</taxon>
        <taxon>Acidobacteriota</taxon>
        <taxon>Terriglobia</taxon>
        <taxon>Terriglobales</taxon>
        <taxon>Acidobacteriaceae</taxon>
        <taxon>Terriglobus</taxon>
    </lineage>
</organism>
<protein>
    <submittedName>
        <fullName evidence="5">Response regulator receiver protein</fullName>
    </submittedName>
</protein>
<dbReference type="AlphaFoldDB" id="A0A1G7HAZ2"/>
<reference evidence="5 6" key="1">
    <citation type="submission" date="2016-10" db="EMBL/GenBank/DDBJ databases">
        <authorList>
            <person name="de Groot N.N."/>
        </authorList>
    </citation>
    <scope>NUCLEOTIDE SEQUENCE [LARGE SCALE GENOMIC DNA]</scope>
    <source>
        <strain evidence="5 6">GAS232</strain>
    </source>
</reference>
<evidence type="ECO:0000256" key="3">
    <source>
        <dbReference type="PROSITE-ProRule" id="PRU00169"/>
    </source>
</evidence>
<dbReference type="InterPro" id="IPR011006">
    <property type="entry name" value="CheY-like_superfamily"/>
</dbReference>
<evidence type="ECO:0000313" key="6">
    <source>
        <dbReference type="Proteomes" id="UP000182427"/>
    </source>
</evidence>
<sequence>MSVNLTTVGRTMRVFVVDDESTIARTLAIILCQKGFNASPYTNPLNALEAAQYLVPDLLISDVAMPELSGIELAIQMKAQHPGCKVLLFSGQAATANLLEEARNAGHDFLLLTKPVHPTDLLLQIGQMLETGEPCVLPAELTSSH</sequence>
<dbReference type="Gene3D" id="3.40.50.2300">
    <property type="match status" value="1"/>
</dbReference>
<keyword evidence="2" id="KW-0902">Two-component regulatory system</keyword>
<evidence type="ECO:0000256" key="2">
    <source>
        <dbReference type="ARBA" id="ARBA00023012"/>
    </source>
</evidence>
<dbReference type="PANTHER" id="PTHR44591:SF14">
    <property type="entry name" value="PROTEIN PILG"/>
    <property type="match status" value="1"/>
</dbReference>
<dbReference type="RefSeq" id="WP_083344184.1">
    <property type="nucleotide sequence ID" value="NZ_LT629690.1"/>
</dbReference>